<dbReference type="Proteomes" id="UP000004926">
    <property type="component" value="Chromosome"/>
</dbReference>
<reference evidence="2 3" key="1">
    <citation type="journal article" date="2012" name="Stand. Genomic Sci.">
        <title>Genome sequence of the ocean sediment bacterium Saccharomonospora marina type strain (XMU15(T)).</title>
        <authorList>
            <person name="Klenk H.P."/>
            <person name="Lu M."/>
            <person name="Lucas S."/>
            <person name="Lapidus A."/>
            <person name="Copeland A."/>
            <person name="Pitluck S."/>
            <person name="Goodwin L.A."/>
            <person name="Han C."/>
            <person name="Tapia R."/>
            <person name="Brambilla E.M."/>
            <person name="Potter G."/>
            <person name="Land M."/>
            <person name="Ivanova N."/>
            <person name="Rohde M."/>
            <person name="Goker M."/>
            <person name="Detter J.C."/>
            <person name="Li W.J."/>
            <person name="Kyrpides N.C."/>
            <person name="Woyke T."/>
        </authorList>
    </citation>
    <scope>NUCLEOTIDE SEQUENCE [LARGE SCALE GENOMIC DNA]</scope>
    <source>
        <strain evidence="2 3">XMU15</strain>
    </source>
</reference>
<keyword evidence="1" id="KW-1133">Transmembrane helix</keyword>
<evidence type="ECO:0000256" key="1">
    <source>
        <dbReference type="SAM" id="Phobius"/>
    </source>
</evidence>
<evidence type="ECO:0000313" key="3">
    <source>
        <dbReference type="Proteomes" id="UP000004926"/>
    </source>
</evidence>
<protein>
    <submittedName>
        <fullName evidence="2">Uncharacterized protein</fullName>
    </submittedName>
</protein>
<accession>H5WXI6</accession>
<dbReference type="STRING" id="882083.SacmaDRAFT_2338"/>
<dbReference type="EMBL" id="CM001439">
    <property type="protein sequence ID" value="EHR50589.1"/>
    <property type="molecule type" value="Genomic_DNA"/>
</dbReference>
<evidence type="ECO:0000313" key="2">
    <source>
        <dbReference type="EMBL" id="EHR50589.1"/>
    </source>
</evidence>
<keyword evidence="1" id="KW-0472">Membrane</keyword>
<keyword evidence="3" id="KW-1185">Reference proteome</keyword>
<keyword evidence="1" id="KW-0812">Transmembrane</keyword>
<gene>
    <name evidence="2" type="ORF">SacmaDRAFT_2338</name>
</gene>
<proteinExistence type="predicted"/>
<feature type="transmembrane region" description="Helical" evidence="1">
    <location>
        <begin position="74"/>
        <end position="94"/>
    </location>
</feature>
<dbReference type="AlphaFoldDB" id="H5WXI6"/>
<dbReference type="HOGENOM" id="CLU_2318439_0_0_11"/>
<sequence length="99" mass="10945">MPHWVPWGAVRELGVQNDLLVVLTDGSVIRPSVGQGSLASAMRGNRSQRALRDRIDKLRAQAPEVPATSVERKLQLGVIRMVALFAVFFAILLVRRALM</sequence>
<organism evidence="2 3">
    <name type="scientific">Saccharomonospora marina XMU15</name>
    <dbReference type="NCBI Taxonomy" id="882083"/>
    <lineage>
        <taxon>Bacteria</taxon>
        <taxon>Bacillati</taxon>
        <taxon>Actinomycetota</taxon>
        <taxon>Actinomycetes</taxon>
        <taxon>Pseudonocardiales</taxon>
        <taxon>Pseudonocardiaceae</taxon>
        <taxon>Saccharomonospora</taxon>
    </lineage>
</organism>
<name>H5WXI6_9PSEU</name>